<keyword evidence="2" id="KW-1185">Reference proteome</keyword>
<evidence type="ECO:0000313" key="2">
    <source>
        <dbReference type="Proteomes" id="UP000006038"/>
    </source>
</evidence>
<name>J3L0T5_ORYBR</name>
<dbReference type="AlphaFoldDB" id="J3L0T5"/>
<proteinExistence type="predicted"/>
<accession>J3L0T5</accession>
<reference evidence="1" key="1">
    <citation type="journal article" date="2013" name="Nat. Commun.">
        <title>Whole-genome sequencing of Oryza brachyantha reveals mechanisms underlying Oryza genome evolution.</title>
        <authorList>
            <person name="Chen J."/>
            <person name="Huang Q."/>
            <person name="Gao D."/>
            <person name="Wang J."/>
            <person name="Lang Y."/>
            <person name="Liu T."/>
            <person name="Li B."/>
            <person name="Bai Z."/>
            <person name="Luis Goicoechea J."/>
            <person name="Liang C."/>
            <person name="Chen C."/>
            <person name="Zhang W."/>
            <person name="Sun S."/>
            <person name="Liao Y."/>
            <person name="Zhang X."/>
            <person name="Yang L."/>
            <person name="Song C."/>
            <person name="Wang M."/>
            <person name="Shi J."/>
            <person name="Liu G."/>
            <person name="Liu J."/>
            <person name="Zhou H."/>
            <person name="Zhou W."/>
            <person name="Yu Q."/>
            <person name="An N."/>
            <person name="Chen Y."/>
            <person name="Cai Q."/>
            <person name="Wang B."/>
            <person name="Liu B."/>
            <person name="Min J."/>
            <person name="Huang Y."/>
            <person name="Wu H."/>
            <person name="Li Z."/>
            <person name="Zhang Y."/>
            <person name="Yin Y."/>
            <person name="Song W."/>
            <person name="Jiang J."/>
            <person name="Jackson S.A."/>
            <person name="Wing R.A."/>
            <person name="Wang J."/>
            <person name="Chen M."/>
        </authorList>
    </citation>
    <scope>NUCLEOTIDE SEQUENCE [LARGE SCALE GENOMIC DNA]</scope>
    <source>
        <strain evidence="1">cv. IRGC 101232</strain>
    </source>
</reference>
<dbReference type="HOGENOM" id="CLU_026612_3_1_1"/>
<dbReference type="EnsemblPlants" id="OB01G28410.1">
    <property type="protein sequence ID" value="OB01G28410.1"/>
    <property type="gene ID" value="OB01G28410"/>
</dbReference>
<reference evidence="1" key="2">
    <citation type="submission" date="2013-04" db="UniProtKB">
        <authorList>
            <consortium name="EnsemblPlants"/>
        </authorList>
    </citation>
    <scope>IDENTIFICATION</scope>
</reference>
<sequence length="186" mass="20464">MNDEQWCKLVEKWSSAKSKTISDQNKINRGIVKYPQTTGSRCYVAKLHIHKDKNKDAPLGEVCDDEVDAVELFKECHTSSRKGLSDVAKNAIAVVESLRAEPVADGQELRPTAEIVSKLLSQSSTNSTFLKNYGIPLSLTKSTETTSEKALREELVAAKQGSALLLQEVDELKKKSEAAEQALQST</sequence>
<dbReference type="InterPro" id="IPR004252">
    <property type="entry name" value="Probable_transposase_24"/>
</dbReference>
<dbReference type="Proteomes" id="UP000006038">
    <property type="component" value="Chromosome 1"/>
</dbReference>
<evidence type="ECO:0000313" key="1">
    <source>
        <dbReference type="EnsemblPlants" id="OB01G28410.1"/>
    </source>
</evidence>
<dbReference type="Pfam" id="PF03004">
    <property type="entry name" value="Transposase_24"/>
    <property type="match status" value="1"/>
</dbReference>
<dbReference type="Gramene" id="OB01G28410.1">
    <property type="protein sequence ID" value="OB01G28410.1"/>
    <property type="gene ID" value="OB01G28410"/>
</dbReference>
<organism evidence="1">
    <name type="scientific">Oryza brachyantha</name>
    <name type="common">malo sina</name>
    <dbReference type="NCBI Taxonomy" id="4533"/>
    <lineage>
        <taxon>Eukaryota</taxon>
        <taxon>Viridiplantae</taxon>
        <taxon>Streptophyta</taxon>
        <taxon>Embryophyta</taxon>
        <taxon>Tracheophyta</taxon>
        <taxon>Spermatophyta</taxon>
        <taxon>Magnoliopsida</taxon>
        <taxon>Liliopsida</taxon>
        <taxon>Poales</taxon>
        <taxon>Poaceae</taxon>
        <taxon>BOP clade</taxon>
        <taxon>Oryzoideae</taxon>
        <taxon>Oryzeae</taxon>
        <taxon>Oryzinae</taxon>
        <taxon>Oryza</taxon>
    </lineage>
</organism>
<protein>
    <submittedName>
        <fullName evidence="1">Uncharacterized protein</fullName>
    </submittedName>
</protein>
<dbReference type="OMA" id="ECHTSSR"/>